<dbReference type="InterPro" id="IPR001173">
    <property type="entry name" value="Glyco_trans_2-like"/>
</dbReference>
<dbReference type="Gene3D" id="3.90.550.10">
    <property type="entry name" value="Spore Coat Polysaccharide Biosynthesis Protein SpsA, Chain A"/>
    <property type="match status" value="1"/>
</dbReference>
<dbReference type="InterPro" id="IPR029044">
    <property type="entry name" value="Nucleotide-diphossugar_trans"/>
</dbReference>
<feature type="transmembrane region" description="Helical" evidence="1">
    <location>
        <begin position="265"/>
        <end position="284"/>
    </location>
</feature>
<dbReference type="Proteomes" id="UP000451233">
    <property type="component" value="Unassembled WGS sequence"/>
</dbReference>
<dbReference type="AlphaFoldDB" id="A0A7K1XVM7"/>
<dbReference type="Pfam" id="PF00535">
    <property type="entry name" value="Glycos_transf_2"/>
    <property type="match status" value="1"/>
</dbReference>
<protein>
    <submittedName>
        <fullName evidence="3">Glycosyltransferase</fullName>
    </submittedName>
</protein>
<name>A0A7K1XVM7_9SPHI</name>
<dbReference type="InterPro" id="IPR050834">
    <property type="entry name" value="Glycosyltransf_2"/>
</dbReference>
<accession>A0A7K1XVM7</accession>
<dbReference type="PANTHER" id="PTHR43685:SF2">
    <property type="entry name" value="GLYCOSYLTRANSFERASE 2-LIKE DOMAIN-CONTAINING PROTEIN"/>
    <property type="match status" value="1"/>
</dbReference>
<proteinExistence type="predicted"/>
<comment type="caution">
    <text evidence="3">The sequence shown here is derived from an EMBL/GenBank/DDBJ whole genome shotgun (WGS) entry which is preliminary data.</text>
</comment>
<feature type="domain" description="Glycosyltransferase 2-like" evidence="2">
    <location>
        <begin position="4"/>
        <end position="146"/>
    </location>
</feature>
<gene>
    <name evidence="3" type="ORF">GS398_06950</name>
</gene>
<keyword evidence="1" id="KW-0472">Membrane</keyword>
<keyword evidence="4" id="KW-1185">Reference proteome</keyword>
<keyword evidence="1" id="KW-1133">Transmembrane helix</keyword>
<dbReference type="EMBL" id="WVHS01000002">
    <property type="protein sequence ID" value="MXV15032.1"/>
    <property type="molecule type" value="Genomic_DNA"/>
</dbReference>
<organism evidence="3 4">
    <name type="scientific">Hufsiella ginkgonis</name>
    <dbReference type="NCBI Taxonomy" id="2695274"/>
    <lineage>
        <taxon>Bacteria</taxon>
        <taxon>Pseudomonadati</taxon>
        <taxon>Bacteroidota</taxon>
        <taxon>Sphingobacteriia</taxon>
        <taxon>Sphingobacteriales</taxon>
        <taxon>Sphingobacteriaceae</taxon>
        <taxon>Hufsiella</taxon>
    </lineage>
</organism>
<dbReference type="SUPFAM" id="SSF53448">
    <property type="entry name" value="Nucleotide-diphospho-sugar transferases"/>
    <property type="match status" value="1"/>
</dbReference>
<feature type="transmembrane region" description="Helical" evidence="1">
    <location>
        <begin position="239"/>
        <end position="258"/>
    </location>
</feature>
<dbReference type="PANTHER" id="PTHR43685">
    <property type="entry name" value="GLYCOSYLTRANSFERASE"/>
    <property type="match status" value="1"/>
</dbReference>
<evidence type="ECO:0000313" key="4">
    <source>
        <dbReference type="Proteomes" id="UP000451233"/>
    </source>
</evidence>
<evidence type="ECO:0000313" key="3">
    <source>
        <dbReference type="EMBL" id="MXV15032.1"/>
    </source>
</evidence>
<evidence type="ECO:0000259" key="2">
    <source>
        <dbReference type="Pfam" id="PF00535"/>
    </source>
</evidence>
<keyword evidence="1" id="KW-0812">Transmembrane</keyword>
<reference evidence="3 4" key="1">
    <citation type="submission" date="2019-11" db="EMBL/GenBank/DDBJ databases">
        <title>Pedobacter sp. HMF7056 Genome sequencing and assembly.</title>
        <authorList>
            <person name="Kang H."/>
            <person name="Kim H."/>
            <person name="Joh K."/>
        </authorList>
    </citation>
    <scope>NUCLEOTIDE SEQUENCE [LARGE SCALE GENOMIC DNA]</scope>
    <source>
        <strain evidence="3 4">HMF7056</strain>
    </source>
</reference>
<keyword evidence="3" id="KW-0808">Transferase</keyword>
<sequence>MFFSIIIPLYNRPDEINELLHTLTLQAYRNFEVLIIEDGSVRDAKEIVESYRDRLNVRYYFKPNEGQGFSRNYGFARAKGDYFIVFDSDCLIPPGYLQNVYSFLTSSYVDAFGGPDGAHASFTPVQKAISYSMTSPFTTGGIRGNKKHLGPYHPRSFNMGLSRQVWEKTGGFILTRLGEDIELSIRIQSLGFKTALIPGALVYHKRRTSFLQFYKQIHFFGRARINIYRFFPSQLKPVHAFPAAFTLFLFVTIVANIFGSFMGILGDAVLVLFILLIFFHSWMVNKSAKVAFLSIFAAFIQLVAYGLGFIQDFVKRVIFKHA</sequence>
<evidence type="ECO:0000256" key="1">
    <source>
        <dbReference type="SAM" id="Phobius"/>
    </source>
</evidence>
<feature type="transmembrane region" description="Helical" evidence="1">
    <location>
        <begin position="290"/>
        <end position="310"/>
    </location>
</feature>
<dbReference type="RefSeq" id="WP_160906054.1">
    <property type="nucleotide sequence ID" value="NZ_WVHS01000002.1"/>
</dbReference>
<dbReference type="GO" id="GO:0016740">
    <property type="term" value="F:transferase activity"/>
    <property type="evidence" value="ECO:0007669"/>
    <property type="project" value="UniProtKB-KW"/>
</dbReference>